<accession>A0A8S5TXJ0</accession>
<protein>
    <submittedName>
        <fullName evidence="1">Uncharacterized protein</fullName>
    </submittedName>
</protein>
<name>A0A8S5TXJ0_9CAUD</name>
<sequence length="31" mass="3900">MTVYLDRLHRSLSLCICPMMKWYIRYHIGIW</sequence>
<proteinExistence type="predicted"/>
<evidence type="ECO:0000313" key="1">
    <source>
        <dbReference type="EMBL" id="DAF86912.1"/>
    </source>
</evidence>
<organism evidence="1">
    <name type="scientific">Siphoviridae sp. ctvBz3</name>
    <dbReference type="NCBI Taxonomy" id="2825720"/>
    <lineage>
        <taxon>Viruses</taxon>
        <taxon>Duplodnaviria</taxon>
        <taxon>Heunggongvirae</taxon>
        <taxon>Uroviricota</taxon>
        <taxon>Caudoviricetes</taxon>
    </lineage>
</organism>
<reference evidence="1" key="1">
    <citation type="journal article" date="2021" name="Proc. Natl. Acad. Sci. U.S.A.">
        <title>A Catalog of Tens of Thousands of Viruses from Human Metagenomes Reveals Hidden Associations with Chronic Diseases.</title>
        <authorList>
            <person name="Tisza M.J."/>
            <person name="Buck C.B."/>
        </authorList>
    </citation>
    <scope>NUCLEOTIDE SEQUENCE</scope>
    <source>
        <strain evidence="1">CtvBz3</strain>
    </source>
</reference>
<dbReference type="EMBL" id="BK015955">
    <property type="protein sequence ID" value="DAF86912.1"/>
    <property type="molecule type" value="Genomic_DNA"/>
</dbReference>